<evidence type="ECO:0000259" key="2">
    <source>
        <dbReference type="Pfam" id="PF07883"/>
    </source>
</evidence>
<dbReference type="InterPro" id="IPR013096">
    <property type="entry name" value="Cupin_2"/>
</dbReference>
<accession>A0ABU3U2Z8</accession>
<dbReference type="InterPro" id="IPR014710">
    <property type="entry name" value="RmlC-like_jellyroll"/>
</dbReference>
<dbReference type="CDD" id="cd02233">
    <property type="entry name" value="cupin_HNL-like"/>
    <property type="match status" value="1"/>
</dbReference>
<keyword evidence="1" id="KW-0732">Signal</keyword>
<dbReference type="SUPFAM" id="SSF51182">
    <property type="entry name" value="RmlC-like cupins"/>
    <property type="match status" value="1"/>
</dbReference>
<feature type="domain" description="Cupin type-2" evidence="2">
    <location>
        <begin position="64"/>
        <end position="130"/>
    </location>
</feature>
<dbReference type="Gene3D" id="2.60.120.10">
    <property type="entry name" value="Jelly Rolls"/>
    <property type="match status" value="1"/>
</dbReference>
<evidence type="ECO:0000313" key="3">
    <source>
        <dbReference type="EMBL" id="MDU8884773.1"/>
    </source>
</evidence>
<reference evidence="3 4" key="1">
    <citation type="submission" date="2023-10" db="EMBL/GenBank/DDBJ databases">
        <title>Marimonas sp. nov. isolated from tidal mud flat.</title>
        <authorList>
            <person name="Jaincy N.J."/>
            <person name="Srinivasan S."/>
            <person name="Lee S.-S."/>
        </authorList>
    </citation>
    <scope>NUCLEOTIDE SEQUENCE [LARGE SCALE GENOMIC DNA]</scope>
    <source>
        <strain evidence="3 4">MJ-SS3</strain>
    </source>
</reference>
<name>A0ABU3U2Z8_9FLAO</name>
<dbReference type="RefSeq" id="WP_316660543.1">
    <property type="nucleotide sequence ID" value="NZ_JAWHTF010000001.1"/>
</dbReference>
<dbReference type="PANTHER" id="PTHR43698">
    <property type="entry name" value="RIBD C-TERMINAL DOMAIN CONTAINING PROTEIN"/>
    <property type="match status" value="1"/>
</dbReference>
<evidence type="ECO:0000256" key="1">
    <source>
        <dbReference type="SAM" id="SignalP"/>
    </source>
</evidence>
<feature type="chain" id="PRO_5046590037" evidence="1">
    <location>
        <begin position="19"/>
        <end position="158"/>
    </location>
</feature>
<protein>
    <submittedName>
        <fullName evidence="3">Cupin domain-containing protein</fullName>
    </submittedName>
</protein>
<comment type="caution">
    <text evidence="3">The sequence shown here is derived from an EMBL/GenBank/DDBJ whole genome shotgun (WGS) entry which is preliminary data.</text>
</comment>
<feature type="signal peptide" evidence="1">
    <location>
        <begin position="1"/>
        <end position="18"/>
    </location>
</feature>
<sequence>MKSSILALFVLVPLLLFAQNSDYSVSSYLDEGSKAPNTRYLGEAWLNALIHDDAELGYNITKATFKANSTLDWHKHASVQVLIIVDGQAYYQERGKDTVILKQGDVIRCPKDTEHWHSSTKVSDVTYLALYSGGQPTTWTEVVTLEYYDEVAEKLKSN</sequence>
<dbReference type="PANTHER" id="PTHR43698:SF1">
    <property type="entry name" value="BLL4564 PROTEIN"/>
    <property type="match status" value="1"/>
</dbReference>
<dbReference type="Pfam" id="PF07883">
    <property type="entry name" value="Cupin_2"/>
    <property type="match status" value="1"/>
</dbReference>
<evidence type="ECO:0000313" key="4">
    <source>
        <dbReference type="Proteomes" id="UP001268651"/>
    </source>
</evidence>
<dbReference type="EMBL" id="JAWHTF010000001">
    <property type="protein sequence ID" value="MDU8884773.1"/>
    <property type="molecule type" value="Genomic_DNA"/>
</dbReference>
<keyword evidence="4" id="KW-1185">Reference proteome</keyword>
<gene>
    <name evidence="3" type="ORF">RXV94_01290</name>
</gene>
<dbReference type="Proteomes" id="UP001268651">
    <property type="component" value="Unassembled WGS sequence"/>
</dbReference>
<dbReference type="InterPro" id="IPR047263">
    <property type="entry name" value="HNL-like_cupin"/>
</dbReference>
<organism evidence="3 4">
    <name type="scientific">Gilvirhabdus luticola</name>
    <dbReference type="NCBI Taxonomy" id="3079858"/>
    <lineage>
        <taxon>Bacteria</taxon>
        <taxon>Pseudomonadati</taxon>
        <taxon>Bacteroidota</taxon>
        <taxon>Flavobacteriia</taxon>
        <taxon>Flavobacteriales</taxon>
        <taxon>Flavobacteriaceae</taxon>
        <taxon>Gilvirhabdus</taxon>
    </lineage>
</organism>
<proteinExistence type="predicted"/>
<dbReference type="InterPro" id="IPR011051">
    <property type="entry name" value="RmlC_Cupin_sf"/>
</dbReference>